<evidence type="ECO:0000313" key="2">
    <source>
        <dbReference type="EMBL" id="OGC69295.1"/>
    </source>
</evidence>
<organism evidence="2 3">
    <name type="scientific">candidate division WWE3 bacterium RIFOXYC1_FULL_39_7</name>
    <dbReference type="NCBI Taxonomy" id="1802643"/>
    <lineage>
        <taxon>Bacteria</taxon>
        <taxon>Katanobacteria</taxon>
    </lineage>
</organism>
<dbReference type="AlphaFoldDB" id="A0A1F4WIM2"/>
<sequence length="91" mass="10655">MILEQNIDELKRLMKSLNFFINRMLSELRVILLQLDLLVGVNLILLCNIGSFTGFGADKPHNISISLFLCHVKQYIIKSTKFQHYDEKIRF</sequence>
<accession>A0A1F4WIM2</accession>
<name>A0A1F4WIM2_UNCKA</name>
<keyword evidence="1" id="KW-0472">Membrane</keyword>
<feature type="transmembrane region" description="Helical" evidence="1">
    <location>
        <begin position="30"/>
        <end position="52"/>
    </location>
</feature>
<comment type="caution">
    <text evidence="2">The sequence shown here is derived from an EMBL/GenBank/DDBJ whole genome shotgun (WGS) entry which is preliminary data.</text>
</comment>
<gene>
    <name evidence="2" type="ORF">A2415_02875</name>
</gene>
<dbReference type="EMBL" id="MEWA01000023">
    <property type="protein sequence ID" value="OGC69295.1"/>
    <property type="molecule type" value="Genomic_DNA"/>
</dbReference>
<keyword evidence="1" id="KW-0812">Transmembrane</keyword>
<evidence type="ECO:0000313" key="3">
    <source>
        <dbReference type="Proteomes" id="UP000179113"/>
    </source>
</evidence>
<protein>
    <submittedName>
        <fullName evidence="2">Uncharacterized protein</fullName>
    </submittedName>
</protein>
<keyword evidence="1" id="KW-1133">Transmembrane helix</keyword>
<dbReference type="Proteomes" id="UP000179113">
    <property type="component" value="Unassembled WGS sequence"/>
</dbReference>
<evidence type="ECO:0000256" key="1">
    <source>
        <dbReference type="SAM" id="Phobius"/>
    </source>
</evidence>
<reference evidence="2 3" key="1">
    <citation type="journal article" date="2016" name="Nat. Commun.">
        <title>Thousands of microbial genomes shed light on interconnected biogeochemical processes in an aquifer system.</title>
        <authorList>
            <person name="Anantharaman K."/>
            <person name="Brown C.T."/>
            <person name="Hug L.A."/>
            <person name="Sharon I."/>
            <person name="Castelle C.J."/>
            <person name="Probst A.J."/>
            <person name="Thomas B.C."/>
            <person name="Singh A."/>
            <person name="Wilkins M.J."/>
            <person name="Karaoz U."/>
            <person name="Brodie E.L."/>
            <person name="Williams K.H."/>
            <person name="Hubbard S.S."/>
            <person name="Banfield J.F."/>
        </authorList>
    </citation>
    <scope>NUCLEOTIDE SEQUENCE [LARGE SCALE GENOMIC DNA]</scope>
</reference>
<proteinExistence type="predicted"/>